<evidence type="ECO:0000256" key="2">
    <source>
        <dbReference type="SAM" id="Phobius"/>
    </source>
</evidence>
<keyword evidence="2" id="KW-0472">Membrane</keyword>
<proteinExistence type="predicted"/>
<feature type="transmembrane region" description="Helical" evidence="2">
    <location>
        <begin position="12"/>
        <end position="38"/>
    </location>
</feature>
<protein>
    <recommendedName>
        <fullName evidence="5">SAP domain-containing protein</fullName>
    </recommendedName>
</protein>
<keyword evidence="2" id="KW-0812">Transmembrane</keyword>
<keyword evidence="2" id="KW-1133">Transmembrane helix</keyword>
<feature type="transmembrane region" description="Helical" evidence="2">
    <location>
        <begin position="58"/>
        <end position="82"/>
    </location>
</feature>
<name>A0A2H3AYD7_9AGAR</name>
<evidence type="ECO:0000256" key="1">
    <source>
        <dbReference type="SAM" id="MobiDB-lite"/>
    </source>
</evidence>
<feature type="region of interest" description="Disordered" evidence="1">
    <location>
        <begin position="397"/>
        <end position="422"/>
    </location>
</feature>
<sequence length="601" mass="68462">MSVLSSWWGALFVWDGTLGFSLTCSLFSLLGLWALPHFSLPFPHFAREDNDGATDHDLSLAACLAGSFVGIVVLAFLSFAFIKIKRRRLFRQQQRRHASIDFQQQRRVSIRASIRASINTLGLIMEFPLPPEQQLYIFPRRPDGPDKDWVDENGNFQIEEIDLSPTIHKNPWFEELCQRFGLAHSGNKTTRRERLVKFSQAGVERWKANLLTPTRIHHKGVRVRDGGVTKRKLTHKAQRIYDASIPASIPQGAFLPVERSTKDARSQAKVDGFIPWAEDVVAQILEEEKRELSLRHTHLPEPGVNRIHNHGAQQSMAQDPFVNPVFVQRVASIVEEQLAARRDSSIGSLSLPSMSSSEIPRPSMDFDMTAMGYTTNSTEVFPDDVGLPDSPTLPSFEPTWTTSPSAPLCPPAQTTQTPTSELDENPFQCSLAFADGETLAIHQGDVPPTQPFCYATNIPNLIRSWDDCSPDWVPSADYPIIVHGRPVPIKHWKALYKRNKKTGGEWEKLRNDWLYWRYFMKEYRAYETPKAFWDAFSDLQGRRLKYSPIKNILLGRRKVAISELAEKIKKEYGDDFNHQFGYKKDQKMGISCDDDDDYDDV</sequence>
<dbReference type="EMBL" id="KZ293457">
    <property type="protein sequence ID" value="PBK63709.1"/>
    <property type="molecule type" value="Genomic_DNA"/>
</dbReference>
<organism evidence="3 4">
    <name type="scientific">Armillaria solidipes</name>
    <dbReference type="NCBI Taxonomy" id="1076256"/>
    <lineage>
        <taxon>Eukaryota</taxon>
        <taxon>Fungi</taxon>
        <taxon>Dikarya</taxon>
        <taxon>Basidiomycota</taxon>
        <taxon>Agaricomycotina</taxon>
        <taxon>Agaricomycetes</taxon>
        <taxon>Agaricomycetidae</taxon>
        <taxon>Agaricales</taxon>
        <taxon>Marasmiineae</taxon>
        <taxon>Physalacriaceae</taxon>
        <taxon>Armillaria</taxon>
    </lineage>
</organism>
<evidence type="ECO:0008006" key="5">
    <source>
        <dbReference type="Google" id="ProtNLM"/>
    </source>
</evidence>
<keyword evidence="4" id="KW-1185">Reference proteome</keyword>
<dbReference type="AlphaFoldDB" id="A0A2H3AYD7"/>
<accession>A0A2H3AYD7</accession>
<reference evidence="4" key="1">
    <citation type="journal article" date="2017" name="Nat. Ecol. Evol.">
        <title>Genome expansion and lineage-specific genetic innovations in the forest pathogenic fungi Armillaria.</title>
        <authorList>
            <person name="Sipos G."/>
            <person name="Prasanna A.N."/>
            <person name="Walter M.C."/>
            <person name="O'Connor E."/>
            <person name="Balint B."/>
            <person name="Krizsan K."/>
            <person name="Kiss B."/>
            <person name="Hess J."/>
            <person name="Varga T."/>
            <person name="Slot J."/>
            <person name="Riley R."/>
            <person name="Boka B."/>
            <person name="Rigling D."/>
            <person name="Barry K."/>
            <person name="Lee J."/>
            <person name="Mihaltcheva S."/>
            <person name="LaButti K."/>
            <person name="Lipzen A."/>
            <person name="Waldron R."/>
            <person name="Moloney N.M."/>
            <person name="Sperisen C."/>
            <person name="Kredics L."/>
            <person name="Vagvoelgyi C."/>
            <person name="Patrignani A."/>
            <person name="Fitzpatrick D."/>
            <person name="Nagy I."/>
            <person name="Doyle S."/>
            <person name="Anderson J.B."/>
            <person name="Grigoriev I.V."/>
            <person name="Gueldener U."/>
            <person name="Muensterkoetter M."/>
            <person name="Nagy L.G."/>
        </authorList>
    </citation>
    <scope>NUCLEOTIDE SEQUENCE [LARGE SCALE GENOMIC DNA]</scope>
    <source>
        <strain evidence="4">28-4</strain>
    </source>
</reference>
<gene>
    <name evidence="3" type="ORF">ARMSODRAFT_1088494</name>
</gene>
<evidence type="ECO:0000313" key="4">
    <source>
        <dbReference type="Proteomes" id="UP000218334"/>
    </source>
</evidence>
<dbReference type="Proteomes" id="UP000218334">
    <property type="component" value="Unassembled WGS sequence"/>
</dbReference>
<evidence type="ECO:0000313" key="3">
    <source>
        <dbReference type="EMBL" id="PBK63709.1"/>
    </source>
</evidence>